<protein>
    <submittedName>
        <fullName evidence="1">Uncharacterized protein</fullName>
    </submittedName>
</protein>
<dbReference type="NCBIfam" id="TIGR04534">
    <property type="entry name" value="ELWxxDGT_rpt"/>
    <property type="match status" value="6"/>
</dbReference>
<dbReference type="PROSITE" id="PS00018">
    <property type="entry name" value="EF_HAND_1"/>
    <property type="match status" value="1"/>
</dbReference>
<keyword evidence="2" id="KW-1185">Reference proteome</keyword>
<reference evidence="1 2" key="1">
    <citation type="submission" date="2019-02" db="EMBL/GenBank/DDBJ databases">
        <title>Deep-cultivation of Planctomycetes and their phenomic and genomic characterization uncovers novel biology.</title>
        <authorList>
            <person name="Wiegand S."/>
            <person name="Jogler M."/>
            <person name="Boedeker C."/>
            <person name="Pinto D."/>
            <person name="Vollmers J."/>
            <person name="Rivas-Marin E."/>
            <person name="Kohn T."/>
            <person name="Peeters S.H."/>
            <person name="Heuer A."/>
            <person name="Rast P."/>
            <person name="Oberbeckmann S."/>
            <person name="Bunk B."/>
            <person name="Jeske O."/>
            <person name="Meyerdierks A."/>
            <person name="Storesund J.E."/>
            <person name="Kallscheuer N."/>
            <person name="Luecker S."/>
            <person name="Lage O.M."/>
            <person name="Pohl T."/>
            <person name="Merkel B.J."/>
            <person name="Hornburger P."/>
            <person name="Mueller R.-W."/>
            <person name="Bruemmer F."/>
            <person name="Labrenz M."/>
            <person name="Spormann A.M."/>
            <person name="Op den Camp H."/>
            <person name="Overmann J."/>
            <person name="Amann R."/>
            <person name="Jetten M.S.M."/>
            <person name="Mascher T."/>
            <person name="Medema M.H."/>
            <person name="Devos D.P."/>
            <person name="Kaster A.-K."/>
            <person name="Ovreas L."/>
            <person name="Rohde M."/>
            <person name="Galperin M.Y."/>
            <person name="Jogler C."/>
        </authorList>
    </citation>
    <scope>NUCLEOTIDE SEQUENCE [LARGE SCALE GENOMIC DNA]</scope>
    <source>
        <strain evidence="1 2">I41</strain>
    </source>
</reference>
<accession>A0A517TTN0</accession>
<dbReference type="SUPFAM" id="SSF50993">
    <property type="entry name" value="Peptidase/esterase 'gauge' domain"/>
    <property type="match status" value="1"/>
</dbReference>
<proteinExistence type="predicted"/>
<dbReference type="SUPFAM" id="SSF50956">
    <property type="entry name" value="Thermostable phytase (3-phytase)"/>
    <property type="match status" value="1"/>
</dbReference>
<evidence type="ECO:0000313" key="1">
    <source>
        <dbReference type="EMBL" id="QDT71734.1"/>
    </source>
</evidence>
<dbReference type="InterPro" id="IPR030916">
    <property type="entry name" value="ELWxxDGT_rpt"/>
</dbReference>
<sequence>MSIFSDGSRRLQRPTEWARNRELRFEPLESRRLLAADFDVVKNILTLDVVNGYNPAMLVEVSNHVFFTARTQNAGQELWKSDGTVAGTVVVKDITSGLGDTYMRSLTNVEGTLYFFANDGVHGLELWKSDGTATGTVMVRDINPGSSGSYGGSLTNAGGTLFFQASSGAGGAGLFKSNGTDEGTVLLPSGEGGASYLTAVGGLVYFTSPDLGGIRRLWKSDGTPEGTTRISPELIGARGGAPRDLVELNGALLFWAWNDVSVNTLWRSDGTAAGTVVLRDFTGSDASSHFPVNVSGTLYFRASDAAHGYELWKSDGTTTGTLLVRDIRPGSAGGLADALPQYGDPQITNVGGRVFFAANDGAHGRELWTTDGSSAGTTMVTDLRPGAANTYIHDLVNFGGTLYFVASDDVAGAEVRKTDGTADGTVLLKDIRAGIGNSTPSELTVAGGKLYFTTSDPTDVVGPDINRELWVSDGSSGGTRLALVDVAAHSLGANPRLLGRIGETLFFSANDGVHGSELWKSDGTAAGTVMVKDIRPGPTGAVSAGSTGSPQVLAVGEVLYFVASDETTGAELWRTDGTSTGTWLVRDIKPLGDSFPTYLTNVSGTLYFVAEGETANSKALWKSDGTTGGTVLVKLFTRPMGSPNNAPLITDLINANGTLLFIANDAAHGQEIWRSDGTLGGTEVAVELAPGSASVLPTGLVLVGEKLFFRGTSPGSGLWTSDGTQAGTQQLIPGPQLANLAPSWKPTVVGDALFFVAGSTATGFELWQTDGSPAGTTLVKDIRPGANSSSPRYLVNVNGVLYFTAIDGTTGFELWRSDGTPGGTILVKDIRPEAADASPRNLQNVDGTLYFTAADSAGMPRFFESDGTSAGTFVAASFSQGFATAPDAYTQVQDRMFAVAISDEFDQELWVRDLIPALLGDFDVDQDVDGADLLKWQRQMGYVANPVGSRADANRSGVIDGGDLDVWRVRFGERVNSVAAASSELAVTTATVAAPDPQKAFGESSSPVSLSESPCLSPIAEGPEGRAKLGFKMYVSMGSWPVELMRTAPAGLTPTIPIRSRFSKTMHESTTIALPHPVAATAMSPSRTSSPNFPAADAAWHEIVNEGDDAGENEERVNSTAADLDTTFVALPRTPSCRLRN</sequence>
<gene>
    <name evidence="1" type="ORF">I41_08940</name>
</gene>
<name>A0A517TTN0_9BACT</name>
<dbReference type="InterPro" id="IPR018247">
    <property type="entry name" value="EF_Hand_1_Ca_BS"/>
</dbReference>
<organism evidence="1 2">
    <name type="scientific">Lacipirellula limnantheis</name>
    <dbReference type="NCBI Taxonomy" id="2528024"/>
    <lineage>
        <taxon>Bacteria</taxon>
        <taxon>Pseudomonadati</taxon>
        <taxon>Planctomycetota</taxon>
        <taxon>Planctomycetia</taxon>
        <taxon>Pirellulales</taxon>
        <taxon>Lacipirellulaceae</taxon>
        <taxon>Lacipirellula</taxon>
    </lineage>
</organism>
<dbReference type="Proteomes" id="UP000317909">
    <property type="component" value="Chromosome"/>
</dbReference>
<dbReference type="KEGG" id="llh:I41_08940"/>
<evidence type="ECO:0000313" key="2">
    <source>
        <dbReference type="Proteomes" id="UP000317909"/>
    </source>
</evidence>
<dbReference type="RefSeq" id="WP_168206679.1">
    <property type="nucleotide sequence ID" value="NZ_CP036339.1"/>
</dbReference>
<dbReference type="EMBL" id="CP036339">
    <property type="protein sequence ID" value="QDT71734.1"/>
    <property type="molecule type" value="Genomic_DNA"/>
</dbReference>
<dbReference type="AlphaFoldDB" id="A0A517TTN0"/>